<reference evidence="10" key="1">
    <citation type="submission" date="2021-06" db="EMBL/GenBank/DDBJ databases">
        <authorList>
            <person name="Kallberg Y."/>
            <person name="Tangrot J."/>
            <person name="Rosling A."/>
        </authorList>
    </citation>
    <scope>NUCLEOTIDE SEQUENCE</scope>
    <source>
        <strain evidence="10">CL551</strain>
    </source>
</reference>
<dbReference type="Proteomes" id="UP000789342">
    <property type="component" value="Unassembled WGS sequence"/>
</dbReference>
<evidence type="ECO:0000256" key="3">
    <source>
        <dbReference type="ARBA" id="ARBA00004496"/>
    </source>
</evidence>
<dbReference type="PANTHER" id="PTHR41391:SF1">
    <property type="entry name" value="RESTRICTION OF TELOMERE CAPPING PROTEIN 4"/>
    <property type="match status" value="1"/>
</dbReference>
<dbReference type="GO" id="GO:0005737">
    <property type="term" value="C:cytoplasm"/>
    <property type="evidence" value="ECO:0007669"/>
    <property type="project" value="UniProtKB-SubCell"/>
</dbReference>
<dbReference type="OrthoDB" id="128308at2759"/>
<dbReference type="InterPro" id="IPR039024">
    <property type="entry name" value="RTC4"/>
</dbReference>
<comment type="function">
    <text evidence="1">May be involved in a process influencing telomere capping.</text>
</comment>
<dbReference type="EMBL" id="CAJVPV010011619">
    <property type="protein sequence ID" value="CAG8662740.1"/>
    <property type="molecule type" value="Genomic_DNA"/>
</dbReference>
<dbReference type="AlphaFoldDB" id="A0A9N9HBE6"/>
<keyword evidence="11" id="KW-1185">Reference proteome</keyword>
<dbReference type="SUPFAM" id="SSF46689">
    <property type="entry name" value="Homeodomain-like"/>
    <property type="match status" value="1"/>
</dbReference>
<dbReference type="PANTHER" id="PTHR41391">
    <property type="entry name" value="RESTRICTION OF TELOMERE CAPPING PROTEIN 4"/>
    <property type="match status" value="1"/>
</dbReference>
<gene>
    <name evidence="10" type="ORF">AMORRO_LOCUS10477</name>
</gene>
<feature type="non-terminal residue" evidence="10">
    <location>
        <position position="526"/>
    </location>
</feature>
<evidence type="ECO:0000256" key="7">
    <source>
        <dbReference type="ARBA" id="ARBA00023242"/>
    </source>
</evidence>
<dbReference type="CDD" id="cd00167">
    <property type="entry name" value="SANT"/>
    <property type="match status" value="1"/>
</dbReference>
<evidence type="ECO:0000256" key="4">
    <source>
        <dbReference type="ARBA" id="ARBA00009461"/>
    </source>
</evidence>
<dbReference type="Gene3D" id="1.10.10.60">
    <property type="entry name" value="Homeodomain-like"/>
    <property type="match status" value="1"/>
</dbReference>
<organism evidence="10 11">
    <name type="scientific">Acaulospora morrowiae</name>
    <dbReference type="NCBI Taxonomy" id="94023"/>
    <lineage>
        <taxon>Eukaryota</taxon>
        <taxon>Fungi</taxon>
        <taxon>Fungi incertae sedis</taxon>
        <taxon>Mucoromycota</taxon>
        <taxon>Glomeromycotina</taxon>
        <taxon>Glomeromycetes</taxon>
        <taxon>Diversisporales</taxon>
        <taxon>Acaulosporaceae</taxon>
        <taxon>Acaulospora</taxon>
    </lineage>
</organism>
<dbReference type="InterPro" id="IPR028094">
    <property type="entry name" value="RTC4_C"/>
</dbReference>
<keyword evidence="7" id="KW-0539">Nucleus</keyword>
<proteinExistence type="inferred from homology"/>
<comment type="similarity">
    <text evidence="4">Belongs to the RTC4 family.</text>
</comment>
<evidence type="ECO:0000256" key="5">
    <source>
        <dbReference type="ARBA" id="ARBA00015162"/>
    </source>
</evidence>
<feature type="region of interest" description="Disordered" evidence="8">
    <location>
        <begin position="154"/>
        <end position="270"/>
    </location>
</feature>
<dbReference type="GO" id="GO:0005634">
    <property type="term" value="C:nucleus"/>
    <property type="evidence" value="ECO:0007669"/>
    <property type="project" value="UniProtKB-SubCell"/>
</dbReference>
<comment type="subcellular location">
    <subcellularLocation>
        <location evidence="3">Cytoplasm</location>
    </subcellularLocation>
    <subcellularLocation>
        <location evidence="2">Nucleus</location>
    </subcellularLocation>
</comment>
<feature type="domain" description="Myb-like" evidence="9">
    <location>
        <begin position="22"/>
        <end position="79"/>
    </location>
</feature>
<sequence>SQTNRFRTRLIPYEVLNNDYVGKWTAEEEEKLINIIVNLTKENDADISTDWGIPWEAVAEKMGHKRTYGQCLRKWKYSLRLKYEMEHGIVAKWRKHDSAILVHKILESEVTEELHIDWDSLIDDNWGPWFDTGDIASEILDRYSKSYKSPLIISSDDEETYEERQNQNSVVNSSEDDNSELVVDVHEKRKNSTSSNQKKKESNSSDSSSSPFGESRNSLLKSGHLTGISNIKSSSSESSTSSSDSSDSSSKDSSSSGSSSDESDGHMAKKRKLEKKRIECPCCHEELPNPLPPKIQEQFLQICDSSSKKKALDMKDKFCRLHNRELKIIPQGISKRYPRTINYDELSSRVRKYEKELKEIIQGKRESWYRENALEVYRKIGKRAKSPMYIMNRFESLRPGYYGPKGSEVMMETLTKMFVSKKILTPELAKPQSIGEFLQEVLVPETCTRLIQEDYTDLINKGKITLANCVDEGKDEERLNGGIQKKKLNVVGENNIITLQHSRRIMMESSEYGECVNGAECEIMEE</sequence>
<dbReference type="InterPro" id="IPR009057">
    <property type="entry name" value="Homeodomain-like_sf"/>
</dbReference>
<dbReference type="InterPro" id="IPR001005">
    <property type="entry name" value="SANT/Myb"/>
</dbReference>
<evidence type="ECO:0000256" key="2">
    <source>
        <dbReference type="ARBA" id="ARBA00004123"/>
    </source>
</evidence>
<evidence type="ECO:0000313" key="10">
    <source>
        <dbReference type="EMBL" id="CAG8662740.1"/>
    </source>
</evidence>
<evidence type="ECO:0000313" key="11">
    <source>
        <dbReference type="Proteomes" id="UP000789342"/>
    </source>
</evidence>
<accession>A0A9N9HBE6</accession>
<dbReference type="Pfam" id="PF14474">
    <property type="entry name" value="RTC4"/>
    <property type="match status" value="1"/>
</dbReference>
<comment type="caution">
    <text evidence="10">The sequence shown here is derived from an EMBL/GenBank/DDBJ whole genome shotgun (WGS) entry which is preliminary data.</text>
</comment>
<evidence type="ECO:0000259" key="9">
    <source>
        <dbReference type="PROSITE" id="PS50090"/>
    </source>
</evidence>
<evidence type="ECO:0000256" key="1">
    <source>
        <dbReference type="ARBA" id="ARBA00002738"/>
    </source>
</evidence>
<dbReference type="SMART" id="SM01312">
    <property type="entry name" value="RTC4"/>
    <property type="match status" value="1"/>
</dbReference>
<dbReference type="PROSITE" id="PS50090">
    <property type="entry name" value="MYB_LIKE"/>
    <property type="match status" value="1"/>
</dbReference>
<evidence type="ECO:0000256" key="6">
    <source>
        <dbReference type="ARBA" id="ARBA00022490"/>
    </source>
</evidence>
<dbReference type="SMART" id="SM00717">
    <property type="entry name" value="SANT"/>
    <property type="match status" value="1"/>
</dbReference>
<feature type="compositionally biased region" description="Polar residues" evidence="8">
    <location>
        <begin position="211"/>
        <end position="220"/>
    </location>
</feature>
<protein>
    <recommendedName>
        <fullName evidence="5">Restriction of telomere capping protein 4</fullName>
    </recommendedName>
</protein>
<name>A0A9N9HBE6_9GLOM</name>
<dbReference type="Pfam" id="PF00249">
    <property type="entry name" value="Myb_DNA-binding"/>
    <property type="match status" value="1"/>
</dbReference>
<feature type="compositionally biased region" description="Low complexity" evidence="8">
    <location>
        <begin position="232"/>
        <end position="260"/>
    </location>
</feature>
<evidence type="ECO:0000256" key="8">
    <source>
        <dbReference type="SAM" id="MobiDB-lite"/>
    </source>
</evidence>
<keyword evidence="6" id="KW-0963">Cytoplasm</keyword>